<dbReference type="InterPro" id="IPR038050">
    <property type="entry name" value="Neuro_actylchol_rec"/>
</dbReference>
<evidence type="ECO:0000313" key="23">
    <source>
        <dbReference type="EMBL" id="KAJ8389161.1"/>
    </source>
</evidence>
<keyword evidence="3 20" id="KW-0812">Transmembrane</keyword>
<gene>
    <name evidence="23" type="ORF">AAFF_G00123670</name>
</gene>
<evidence type="ECO:0000256" key="13">
    <source>
        <dbReference type="ARBA" id="ARBA00023286"/>
    </source>
</evidence>
<dbReference type="InterPro" id="IPR006202">
    <property type="entry name" value="Neur_chan_lig-bd"/>
</dbReference>
<dbReference type="GO" id="GO:0045211">
    <property type="term" value="C:postsynaptic membrane"/>
    <property type="evidence" value="ECO:0007669"/>
    <property type="project" value="UniProtKB-SubCell"/>
</dbReference>
<dbReference type="PRINTS" id="PR00252">
    <property type="entry name" value="NRIONCHANNEL"/>
</dbReference>
<evidence type="ECO:0000256" key="18">
    <source>
        <dbReference type="ARBA" id="ARBA00036634"/>
    </source>
</evidence>
<feature type="transmembrane region" description="Helical" evidence="20">
    <location>
        <begin position="299"/>
        <end position="325"/>
    </location>
</feature>
<dbReference type="SUPFAM" id="SSF63712">
    <property type="entry name" value="Nicotinic receptor ligand binding domain-like"/>
    <property type="match status" value="1"/>
</dbReference>
<feature type="signal peptide" evidence="20">
    <location>
        <begin position="1"/>
        <end position="18"/>
    </location>
</feature>
<evidence type="ECO:0000256" key="10">
    <source>
        <dbReference type="ARBA" id="ARBA00023170"/>
    </source>
</evidence>
<keyword evidence="9" id="KW-1015">Disulfide bond</keyword>
<evidence type="ECO:0000259" key="22">
    <source>
        <dbReference type="Pfam" id="PF02932"/>
    </source>
</evidence>
<dbReference type="InterPro" id="IPR036734">
    <property type="entry name" value="Neur_chan_lig-bd_sf"/>
</dbReference>
<comment type="catalytic activity">
    <reaction evidence="17">
        <text>Na(+)(in) = Na(+)(out)</text>
        <dbReference type="Rhea" id="RHEA:34963"/>
        <dbReference type="ChEBI" id="CHEBI:29101"/>
    </reaction>
</comment>
<dbReference type="InterPro" id="IPR036719">
    <property type="entry name" value="Neuro-gated_channel_TM_sf"/>
</dbReference>
<keyword evidence="4 20" id="KW-0732">Signal</keyword>
<dbReference type="Proteomes" id="UP001221898">
    <property type="component" value="Unassembled WGS sequence"/>
</dbReference>
<evidence type="ECO:0000256" key="7">
    <source>
        <dbReference type="ARBA" id="ARBA00023065"/>
    </source>
</evidence>
<evidence type="ECO:0000256" key="16">
    <source>
        <dbReference type="ARBA" id="ARBA00034430"/>
    </source>
</evidence>
<keyword evidence="10" id="KW-0675">Receptor</keyword>
<keyword evidence="1 20" id="KW-0813">Transport</keyword>
<dbReference type="AlphaFoldDB" id="A0AAD7RRP4"/>
<organism evidence="23 24">
    <name type="scientific">Aldrovandia affinis</name>
    <dbReference type="NCBI Taxonomy" id="143900"/>
    <lineage>
        <taxon>Eukaryota</taxon>
        <taxon>Metazoa</taxon>
        <taxon>Chordata</taxon>
        <taxon>Craniata</taxon>
        <taxon>Vertebrata</taxon>
        <taxon>Euteleostomi</taxon>
        <taxon>Actinopterygii</taxon>
        <taxon>Neopterygii</taxon>
        <taxon>Teleostei</taxon>
        <taxon>Notacanthiformes</taxon>
        <taxon>Halosauridae</taxon>
        <taxon>Aldrovandia</taxon>
    </lineage>
</organism>
<evidence type="ECO:0000259" key="21">
    <source>
        <dbReference type="Pfam" id="PF02931"/>
    </source>
</evidence>
<proteinExistence type="inferred from homology"/>
<reference evidence="23" key="1">
    <citation type="journal article" date="2023" name="Science">
        <title>Genome structures resolve the early diversification of teleost fishes.</title>
        <authorList>
            <person name="Parey E."/>
            <person name="Louis A."/>
            <person name="Montfort J."/>
            <person name="Bouchez O."/>
            <person name="Roques C."/>
            <person name="Iampietro C."/>
            <person name="Lluch J."/>
            <person name="Castinel A."/>
            <person name="Donnadieu C."/>
            <person name="Desvignes T."/>
            <person name="Floi Bucao C."/>
            <person name="Jouanno E."/>
            <person name="Wen M."/>
            <person name="Mejri S."/>
            <person name="Dirks R."/>
            <person name="Jansen H."/>
            <person name="Henkel C."/>
            <person name="Chen W.J."/>
            <person name="Zahm M."/>
            <person name="Cabau C."/>
            <person name="Klopp C."/>
            <person name="Thompson A.W."/>
            <person name="Robinson-Rechavi M."/>
            <person name="Braasch I."/>
            <person name="Lecointre G."/>
            <person name="Bobe J."/>
            <person name="Postlethwait J.H."/>
            <person name="Berthelot C."/>
            <person name="Roest Crollius H."/>
            <person name="Guiguen Y."/>
        </authorList>
    </citation>
    <scope>NUCLEOTIDE SEQUENCE</scope>
    <source>
        <strain evidence="23">NC1722</strain>
    </source>
</reference>
<keyword evidence="5 20" id="KW-1133">Transmembrane helix</keyword>
<protein>
    <recommendedName>
        <fullName evidence="25">5-hydroxytryptamine receptor 3A-like</fullName>
    </recommendedName>
</protein>
<evidence type="ECO:0000256" key="1">
    <source>
        <dbReference type="ARBA" id="ARBA00022448"/>
    </source>
</evidence>
<dbReference type="FunFam" id="2.70.170.10:FF:000017">
    <property type="entry name" value="5-hydroxytryptamine receptor 3A"/>
    <property type="match status" value="1"/>
</dbReference>
<comment type="similarity">
    <text evidence="20">Belongs to the ligand-gated ion channel (TC 1.A.9) family.</text>
</comment>
<keyword evidence="24" id="KW-1185">Reference proteome</keyword>
<dbReference type="Gene3D" id="2.70.170.10">
    <property type="entry name" value="Neurotransmitter-gated ion-channel ligand-binding domain"/>
    <property type="match status" value="1"/>
</dbReference>
<evidence type="ECO:0000313" key="24">
    <source>
        <dbReference type="Proteomes" id="UP001221898"/>
    </source>
</evidence>
<evidence type="ECO:0000256" key="6">
    <source>
        <dbReference type="ARBA" id="ARBA00023018"/>
    </source>
</evidence>
<dbReference type="Pfam" id="PF02931">
    <property type="entry name" value="Neur_chan_LBD"/>
    <property type="match status" value="1"/>
</dbReference>
<dbReference type="GO" id="GO:0005230">
    <property type="term" value="F:extracellular ligand-gated monoatomic ion channel activity"/>
    <property type="evidence" value="ECO:0007669"/>
    <property type="project" value="InterPro"/>
</dbReference>
<comment type="subcellular location">
    <subcellularLocation>
        <location evidence="15">Postsynaptic cell membrane</location>
        <topology evidence="15">Multi-pass membrane protein</topology>
    </subcellularLocation>
</comment>
<feature type="domain" description="Neurotransmitter-gated ion-channel ligand-binding" evidence="21">
    <location>
        <begin position="42"/>
        <end position="237"/>
    </location>
</feature>
<evidence type="ECO:0000256" key="2">
    <source>
        <dbReference type="ARBA" id="ARBA00022475"/>
    </source>
</evidence>
<dbReference type="Gene3D" id="1.20.58.390">
    <property type="entry name" value="Neurotransmitter-gated ion-channel transmembrane domain"/>
    <property type="match status" value="1"/>
</dbReference>
<name>A0AAD7RRP4_9TELE</name>
<keyword evidence="14 20" id="KW-0407">Ion channel</keyword>
<sequence length="440" mass="50761">MKTLWLACLLALAGEVSPLEVCRYQDILDYLNLTRNNEIFTSTRPGTDWRRPTVVHLDMYLYAILQVIEKTQTFTPFIWVYLRWNNELVSWNPGEFCGISQVAVPTEFLWRPDLGIMEHIEEMDKIFMMPYLHISHHGMVTLEDGFRVISTCKMDVYKFPFDTQSCDITFISGIYTDRDLRLQPSSNSSWLTRGSLRFLQKQGEWDFVNITVAREKISLIGLQWDSLKYTITIKRRPLLIVMHFLLPILFFLIMDLSSFLISDTGGEKLGFKVTVLLAISVLLLILNDILPSTSDQTPLIAMYCIVIFAFMLMSVLETILVKYLLDRDTIAQPSPNDDRIFQQEAGRGKSSFACVCSPGGAATCEQACPREGVTEYQVLWLIVQELRTLRGNYSTHTMGWGETRPRKWARIAGRINVAFFFLYFFSVCLFLLLLFLEWTA</sequence>
<evidence type="ECO:0000256" key="5">
    <source>
        <dbReference type="ARBA" id="ARBA00022989"/>
    </source>
</evidence>
<feature type="chain" id="PRO_5041770253" description="5-hydroxytryptamine receptor 3A-like" evidence="20">
    <location>
        <begin position="19"/>
        <end position="440"/>
    </location>
</feature>
<evidence type="ECO:0000256" key="20">
    <source>
        <dbReference type="RuleBase" id="RU000687"/>
    </source>
</evidence>
<comment type="catalytic activity">
    <reaction evidence="16">
        <text>K(+)(in) = K(+)(out)</text>
        <dbReference type="Rhea" id="RHEA:29463"/>
        <dbReference type="ChEBI" id="CHEBI:29103"/>
    </reaction>
</comment>
<evidence type="ECO:0000256" key="4">
    <source>
        <dbReference type="ARBA" id="ARBA00022729"/>
    </source>
</evidence>
<comment type="catalytic activity">
    <reaction evidence="18">
        <text>Ca(2+)(in) = Ca(2+)(out)</text>
        <dbReference type="Rhea" id="RHEA:29671"/>
        <dbReference type="ChEBI" id="CHEBI:29108"/>
    </reaction>
</comment>
<dbReference type="GO" id="GO:0004888">
    <property type="term" value="F:transmembrane signaling receptor activity"/>
    <property type="evidence" value="ECO:0007669"/>
    <property type="project" value="InterPro"/>
</dbReference>
<dbReference type="InterPro" id="IPR049944">
    <property type="entry name" value="LGIC_TM_5-HT3"/>
</dbReference>
<keyword evidence="7 20" id="KW-0406">Ion transport</keyword>
<accession>A0AAD7RRP4</accession>
<dbReference type="PANTHER" id="PTHR18945">
    <property type="entry name" value="NEUROTRANSMITTER GATED ION CHANNEL"/>
    <property type="match status" value="1"/>
</dbReference>
<keyword evidence="2" id="KW-1003">Cell membrane</keyword>
<keyword evidence="8 20" id="KW-0472">Membrane</keyword>
<feature type="transmembrane region" description="Helical" evidence="20">
    <location>
        <begin position="415"/>
        <end position="436"/>
    </location>
</feature>
<dbReference type="CDD" id="cd19063">
    <property type="entry name" value="LGIC_TM_5-HT3"/>
    <property type="match status" value="1"/>
</dbReference>
<keyword evidence="11" id="KW-0325">Glycoprotein</keyword>
<dbReference type="PROSITE" id="PS00236">
    <property type="entry name" value="NEUROTR_ION_CHANNEL"/>
    <property type="match status" value="1"/>
</dbReference>
<evidence type="ECO:0008006" key="25">
    <source>
        <dbReference type="Google" id="ProtNLM"/>
    </source>
</evidence>
<evidence type="ECO:0000256" key="15">
    <source>
        <dbReference type="ARBA" id="ARBA00034104"/>
    </source>
</evidence>
<dbReference type="InterPro" id="IPR006029">
    <property type="entry name" value="Neurotrans-gated_channel_TM"/>
</dbReference>
<evidence type="ECO:0000256" key="14">
    <source>
        <dbReference type="ARBA" id="ARBA00023303"/>
    </source>
</evidence>
<feature type="domain" description="Neurotransmitter-gated ion-channel transmembrane" evidence="22">
    <location>
        <begin position="247"/>
        <end position="336"/>
    </location>
</feature>
<dbReference type="InterPro" id="IPR018000">
    <property type="entry name" value="Neurotransmitter_ion_chnl_CS"/>
</dbReference>
<keyword evidence="12" id="KW-0628">Postsynaptic cell membrane</keyword>
<evidence type="ECO:0000256" key="3">
    <source>
        <dbReference type="ARBA" id="ARBA00022692"/>
    </source>
</evidence>
<feature type="transmembrane region" description="Helical" evidence="20">
    <location>
        <begin position="269"/>
        <end position="287"/>
    </location>
</feature>
<evidence type="ECO:0000256" key="11">
    <source>
        <dbReference type="ARBA" id="ARBA00023180"/>
    </source>
</evidence>
<comment type="function">
    <text evidence="19">Forms serotonin (5-hydroxytryptamine/5-HT3)-activated cation-selective channel complexes, which when activated cause fast, depolarizing responses in neurons.</text>
</comment>
<dbReference type="SUPFAM" id="SSF90112">
    <property type="entry name" value="Neurotransmitter-gated ion-channel transmembrane pore"/>
    <property type="match status" value="1"/>
</dbReference>
<dbReference type="InterPro" id="IPR006201">
    <property type="entry name" value="Neur_channel"/>
</dbReference>
<keyword evidence="6" id="KW-0770">Synapse</keyword>
<evidence type="ECO:0000256" key="17">
    <source>
        <dbReference type="ARBA" id="ARBA00036239"/>
    </source>
</evidence>
<comment type="caution">
    <text evidence="23">The sequence shown here is derived from an EMBL/GenBank/DDBJ whole genome shotgun (WGS) entry which is preliminary data.</text>
</comment>
<keyword evidence="13" id="KW-1071">Ligand-gated ion channel</keyword>
<evidence type="ECO:0000256" key="12">
    <source>
        <dbReference type="ARBA" id="ARBA00023257"/>
    </source>
</evidence>
<evidence type="ECO:0000256" key="8">
    <source>
        <dbReference type="ARBA" id="ARBA00023136"/>
    </source>
</evidence>
<dbReference type="EMBL" id="JAINUG010000186">
    <property type="protein sequence ID" value="KAJ8389161.1"/>
    <property type="molecule type" value="Genomic_DNA"/>
</dbReference>
<dbReference type="Pfam" id="PF02932">
    <property type="entry name" value="Neur_chan_memb"/>
    <property type="match status" value="1"/>
</dbReference>
<feature type="transmembrane region" description="Helical" evidence="20">
    <location>
        <begin position="238"/>
        <end position="257"/>
    </location>
</feature>
<evidence type="ECO:0000256" key="19">
    <source>
        <dbReference type="ARBA" id="ARBA00037540"/>
    </source>
</evidence>
<evidence type="ECO:0000256" key="9">
    <source>
        <dbReference type="ARBA" id="ARBA00023157"/>
    </source>
</evidence>